<dbReference type="NCBIfam" id="NF038066">
    <property type="entry name" value="MptB"/>
    <property type="match status" value="1"/>
</dbReference>
<feature type="transmembrane region" description="Helical" evidence="8">
    <location>
        <begin position="244"/>
        <end position="261"/>
    </location>
</feature>
<evidence type="ECO:0000256" key="2">
    <source>
        <dbReference type="ARBA" id="ARBA00022676"/>
    </source>
</evidence>
<dbReference type="Pfam" id="PF26314">
    <property type="entry name" value="MptA_B_family"/>
    <property type="match status" value="1"/>
</dbReference>
<reference evidence="9" key="1">
    <citation type="journal article" date="2024" name="Int. J. Syst. Evol. Microbiol.">
        <title>Brooklawnia propionicigenes sp. nov., a facultatively anaerobic, propionate-producing bacterium isolated from a methanogenic reactor treating waste from cattle farms.</title>
        <authorList>
            <person name="Akita Y."/>
            <person name="Ueki A."/>
            <person name="Tonouchi A."/>
            <person name="Sugawara Y."/>
            <person name="Honma S."/>
            <person name="Kaku N."/>
            <person name="Ueki K."/>
        </authorList>
    </citation>
    <scope>NUCLEOTIDE SEQUENCE</scope>
    <source>
        <strain evidence="9">SH051</strain>
    </source>
</reference>
<name>A0AAN0K7G1_9ACTN</name>
<evidence type="ECO:0000256" key="7">
    <source>
        <dbReference type="ARBA" id="ARBA00043987"/>
    </source>
</evidence>
<dbReference type="GO" id="GO:0016020">
    <property type="term" value="C:membrane"/>
    <property type="evidence" value="ECO:0007669"/>
    <property type="project" value="UniProtKB-SubCell"/>
</dbReference>
<keyword evidence="2 9" id="KW-0328">Glycosyltransferase</keyword>
<feature type="transmembrane region" description="Helical" evidence="8">
    <location>
        <begin position="187"/>
        <end position="208"/>
    </location>
</feature>
<feature type="transmembrane region" description="Helical" evidence="8">
    <location>
        <begin position="102"/>
        <end position="120"/>
    </location>
</feature>
<feature type="transmembrane region" description="Helical" evidence="8">
    <location>
        <begin position="24"/>
        <end position="41"/>
    </location>
</feature>
<evidence type="ECO:0000256" key="6">
    <source>
        <dbReference type="ARBA" id="ARBA00023136"/>
    </source>
</evidence>
<protein>
    <submittedName>
        <fullName evidence="9">Polyprenol phosphomannose-dependent alpha 1,6 mannosyltransferase MptB</fullName>
    </submittedName>
</protein>
<feature type="transmembrane region" description="Helical" evidence="8">
    <location>
        <begin position="313"/>
        <end position="337"/>
    </location>
</feature>
<feature type="transmembrane region" description="Helical" evidence="8">
    <location>
        <begin position="349"/>
        <end position="370"/>
    </location>
</feature>
<feature type="transmembrane region" description="Helical" evidence="8">
    <location>
        <begin position="220"/>
        <end position="238"/>
    </location>
</feature>
<dbReference type="GO" id="GO:0016757">
    <property type="term" value="F:glycosyltransferase activity"/>
    <property type="evidence" value="ECO:0007669"/>
    <property type="project" value="UniProtKB-KW"/>
</dbReference>
<comment type="subcellular location">
    <subcellularLocation>
        <location evidence="1">Membrane</location>
        <topology evidence="1">Multi-pass membrane protein</topology>
    </subcellularLocation>
</comment>
<feature type="transmembrane region" description="Helical" evidence="8">
    <location>
        <begin position="61"/>
        <end position="81"/>
    </location>
</feature>
<dbReference type="EMBL" id="AP028056">
    <property type="protein sequence ID" value="BEH02867.1"/>
    <property type="molecule type" value="Genomic_DNA"/>
</dbReference>
<organism evidence="9 10">
    <name type="scientific">Brooklawnia propionicigenes</name>
    <dbReference type="NCBI Taxonomy" id="3041175"/>
    <lineage>
        <taxon>Bacteria</taxon>
        <taxon>Bacillati</taxon>
        <taxon>Actinomycetota</taxon>
        <taxon>Actinomycetes</taxon>
        <taxon>Propionibacteriales</taxon>
        <taxon>Propionibacteriaceae</taxon>
        <taxon>Brooklawnia</taxon>
    </lineage>
</organism>
<evidence type="ECO:0000256" key="3">
    <source>
        <dbReference type="ARBA" id="ARBA00022679"/>
    </source>
</evidence>
<dbReference type="KEGG" id="broo:brsh051_21480"/>
<evidence type="ECO:0000313" key="9">
    <source>
        <dbReference type="EMBL" id="BEH02867.1"/>
    </source>
</evidence>
<accession>A0AAN0K7G1</accession>
<dbReference type="Proteomes" id="UP001431656">
    <property type="component" value="Chromosome"/>
</dbReference>
<keyword evidence="5 8" id="KW-1133">Transmembrane helix</keyword>
<proteinExistence type="inferred from homology"/>
<dbReference type="AlphaFoldDB" id="A0AAN0K7G1"/>
<evidence type="ECO:0000313" key="10">
    <source>
        <dbReference type="Proteomes" id="UP001431656"/>
    </source>
</evidence>
<feature type="transmembrane region" description="Helical" evidence="8">
    <location>
        <begin position="268"/>
        <end position="293"/>
    </location>
</feature>
<comment type="similarity">
    <text evidence="7">Belongs to the MptA/B family.</text>
</comment>
<sequence>MIGWFASHWAKVVEAWRVKNVRRGFYGTLLITLGAFSPAYLPRNSPWWQMLTDAQISGWPAKLAGTLFTMVGLFLLLDAWFRLRPKDGASEADVYAYHHVRHWAILLIWGAPFLLAPPIFSHDAYSYAAQGWLVHNNINPYEAGPAVLPGAFADQVSWVWRDTPAPYGPLALQLQHLIVDLMGFRPYASAVAMRALAVIGVGLIGLLIPRIARIRGADPAFAAWFGTLNPVLVIDFIGGAHNDSLMMGLVVAGLWVTLLPVKGRFNGWWLLGAVLVGIGAAIKQPAIMAAYALPLMARPWADWSLREVAITAGRVLASFAVAIGSFSLVTVATGLGFGWINAVSVPGRVLTIAPFTIIGQAIQLVLNLFGLDPSGWAAITVSRAAGVVIAAVVIAAMAVTIARTRPLLFLALGYLTAALALPAVRSWYVLWGGLLLPLSDPPRRVVNVAVWATVVLLCYNGINMAWRNDAMALGFAAAAGIWWLARTHRDTSPGRGDRRRKVPGGAAHIELQED</sequence>
<keyword evidence="6 8" id="KW-0472">Membrane</keyword>
<keyword evidence="4 8" id="KW-0812">Transmembrane</keyword>
<keyword evidence="3" id="KW-0808">Transferase</keyword>
<gene>
    <name evidence="9" type="primary">mptB</name>
    <name evidence="9" type="ORF">brsh051_21480</name>
</gene>
<feature type="transmembrane region" description="Helical" evidence="8">
    <location>
        <begin position="444"/>
        <end position="462"/>
    </location>
</feature>
<feature type="transmembrane region" description="Helical" evidence="8">
    <location>
        <begin position="376"/>
        <end position="399"/>
    </location>
</feature>
<dbReference type="InterPro" id="IPR049829">
    <property type="entry name" value="MptA/B-like"/>
</dbReference>
<keyword evidence="10" id="KW-1185">Reference proteome</keyword>
<evidence type="ECO:0000256" key="5">
    <source>
        <dbReference type="ARBA" id="ARBA00022989"/>
    </source>
</evidence>
<evidence type="ECO:0000256" key="8">
    <source>
        <dbReference type="SAM" id="Phobius"/>
    </source>
</evidence>
<feature type="transmembrane region" description="Helical" evidence="8">
    <location>
        <begin position="406"/>
        <end position="424"/>
    </location>
</feature>
<evidence type="ECO:0000256" key="4">
    <source>
        <dbReference type="ARBA" id="ARBA00022692"/>
    </source>
</evidence>
<evidence type="ECO:0000256" key="1">
    <source>
        <dbReference type="ARBA" id="ARBA00004141"/>
    </source>
</evidence>